<dbReference type="InterPro" id="IPR012310">
    <property type="entry name" value="DNA_ligase_ATP-dep_cent"/>
</dbReference>
<dbReference type="GO" id="GO:0006310">
    <property type="term" value="P:DNA recombination"/>
    <property type="evidence" value="ECO:0007669"/>
    <property type="project" value="InterPro"/>
</dbReference>
<dbReference type="AlphaFoldDB" id="A0A2U3PVR7"/>
<accession>A0A2U3PVR7</accession>
<dbReference type="GO" id="GO:0006281">
    <property type="term" value="P:DNA repair"/>
    <property type="evidence" value="ECO:0007669"/>
    <property type="project" value="InterPro"/>
</dbReference>
<proteinExistence type="predicted"/>
<name>A0A2U3PVR7_9BRAD</name>
<dbReference type="SUPFAM" id="SSF56091">
    <property type="entry name" value="DNA ligase/mRNA capping enzyme, catalytic domain"/>
    <property type="match status" value="1"/>
</dbReference>
<dbReference type="EMBL" id="LS398110">
    <property type="protein sequence ID" value="SPP93243.1"/>
    <property type="molecule type" value="Genomic_DNA"/>
</dbReference>
<dbReference type="Pfam" id="PF01068">
    <property type="entry name" value="DNA_ligase_A_M"/>
    <property type="match status" value="1"/>
</dbReference>
<dbReference type="GO" id="GO:0003910">
    <property type="term" value="F:DNA ligase (ATP) activity"/>
    <property type="evidence" value="ECO:0007669"/>
    <property type="project" value="InterPro"/>
</dbReference>
<dbReference type="Proteomes" id="UP000246085">
    <property type="component" value="Chromosome BRAD3257"/>
</dbReference>
<dbReference type="GO" id="GO:0005524">
    <property type="term" value="F:ATP binding"/>
    <property type="evidence" value="ECO:0007669"/>
    <property type="project" value="InterPro"/>
</dbReference>
<evidence type="ECO:0000313" key="3">
    <source>
        <dbReference type="Proteomes" id="UP000246085"/>
    </source>
</evidence>
<protein>
    <recommendedName>
        <fullName evidence="1">ATP-dependent DNA ligase family profile domain-containing protein</fullName>
    </recommendedName>
</protein>
<reference evidence="2 3" key="1">
    <citation type="submission" date="2018-03" db="EMBL/GenBank/DDBJ databases">
        <authorList>
            <person name="Gully D."/>
        </authorList>
    </citation>
    <scope>NUCLEOTIDE SEQUENCE [LARGE SCALE GENOMIC DNA]</scope>
    <source>
        <strain evidence="2">ORS3257</strain>
    </source>
</reference>
<evidence type="ECO:0000313" key="2">
    <source>
        <dbReference type="EMBL" id="SPP93243.1"/>
    </source>
</evidence>
<dbReference type="Gene3D" id="3.30.1490.70">
    <property type="match status" value="1"/>
</dbReference>
<feature type="domain" description="ATP-dependent DNA ligase family profile" evidence="1">
    <location>
        <begin position="22"/>
        <end position="109"/>
    </location>
</feature>
<organism evidence="2 3">
    <name type="scientific">Bradyrhizobium vignae</name>
    <dbReference type="NCBI Taxonomy" id="1549949"/>
    <lineage>
        <taxon>Bacteria</taxon>
        <taxon>Pseudomonadati</taxon>
        <taxon>Pseudomonadota</taxon>
        <taxon>Alphaproteobacteria</taxon>
        <taxon>Hyphomicrobiales</taxon>
        <taxon>Nitrobacteraceae</taxon>
        <taxon>Bradyrhizobium</taxon>
    </lineage>
</organism>
<dbReference type="KEGG" id="bvz:BRAD3257_2162"/>
<gene>
    <name evidence="2" type="ORF">BRAD3257_2162</name>
</gene>
<evidence type="ECO:0000259" key="1">
    <source>
        <dbReference type="Pfam" id="PF01068"/>
    </source>
</evidence>
<dbReference type="Gene3D" id="3.30.470.30">
    <property type="entry name" value="DNA ligase/mRNA capping enzyme"/>
    <property type="match status" value="1"/>
</dbReference>
<sequence>MPKALDLCLATAAKVAPDGSVEEVQLYAFDVLALGGEDLRPLLLSMRKTNLARLLRGRPDGMFVAPFEAGEIGPDLFRAACRMGPEGLVSKRRVRRYSNGRSTDWIKVKNRTHPAMSRVIRAMGSPSPKRGAIWSVQPRS</sequence>